<dbReference type="OrthoDB" id="3437960at2759"/>
<dbReference type="AlphaFoldDB" id="A0A087UJ09"/>
<evidence type="ECO:0000313" key="3">
    <source>
        <dbReference type="Proteomes" id="UP000054359"/>
    </source>
</evidence>
<dbReference type="Proteomes" id="UP000054359">
    <property type="component" value="Unassembled WGS sequence"/>
</dbReference>
<evidence type="ECO:0000313" key="2">
    <source>
        <dbReference type="EMBL" id="KFM77348.1"/>
    </source>
</evidence>
<gene>
    <name evidence="2" type="ORF">X975_17639</name>
</gene>
<dbReference type="EMBL" id="KK120008">
    <property type="protein sequence ID" value="KFM77348.1"/>
    <property type="molecule type" value="Genomic_DNA"/>
</dbReference>
<organism evidence="2 3">
    <name type="scientific">Stegodyphus mimosarum</name>
    <name type="common">African social velvet spider</name>
    <dbReference type="NCBI Taxonomy" id="407821"/>
    <lineage>
        <taxon>Eukaryota</taxon>
        <taxon>Metazoa</taxon>
        <taxon>Ecdysozoa</taxon>
        <taxon>Arthropoda</taxon>
        <taxon>Chelicerata</taxon>
        <taxon>Arachnida</taxon>
        <taxon>Araneae</taxon>
        <taxon>Araneomorphae</taxon>
        <taxon>Entelegynae</taxon>
        <taxon>Eresoidea</taxon>
        <taxon>Eresidae</taxon>
        <taxon>Stegodyphus</taxon>
    </lineage>
</organism>
<name>A0A087UJ09_STEMI</name>
<proteinExistence type="predicted"/>
<keyword evidence="1" id="KW-0175">Coiled coil</keyword>
<protein>
    <submittedName>
        <fullName evidence="2">Zinc finger protein 367</fullName>
    </submittedName>
</protein>
<accession>A0A087UJ09</accession>
<keyword evidence="3" id="KW-1185">Reference proteome</keyword>
<reference evidence="2 3" key="1">
    <citation type="submission" date="2013-11" db="EMBL/GenBank/DDBJ databases">
        <title>Genome sequencing of Stegodyphus mimosarum.</title>
        <authorList>
            <person name="Bechsgaard J."/>
        </authorList>
    </citation>
    <scope>NUCLEOTIDE SEQUENCE [LARGE SCALE GENOMIC DNA]</scope>
</reference>
<feature type="non-terminal residue" evidence="2">
    <location>
        <position position="129"/>
    </location>
</feature>
<sequence>MPFVCTYPGCGARYKHSSRFCRGHPRSPLIRDGKGMEGPNAGELTKEQMQWLNKYKENRRQALQNIKRQRIETSENDSRVAKKVKQNAKQEDDLEVQSRLSLISTKEKLAVEGLLKMQLLDYCIPCVTY</sequence>
<evidence type="ECO:0000256" key="1">
    <source>
        <dbReference type="SAM" id="Coils"/>
    </source>
</evidence>
<feature type="coiled-coil region" evidence="1">
    <location>
        <begin position="52"/>
        <end position="91"/>
    </location>
</feature>